<feature type="repeat" description="ANK" evidence="7">
    <location>
        <begin position="648"/>
        <end position="681"/>
    </location>
</feature>
<dbReference type="PRINTS" id="PR00249">
    <property type="entry name" value="GPCRSECRETIN"/>
</dbReference>
<feature type="repeat" description="ANK" evidence="7">
    <location>
        <begin position="748"/>
        <end position="780"/>
    </location>
</feature>
<evidence type="ECO:0000256" key="2">
    <source>
        <dbReference type="ARBA" id="ARBA00022692"/>
    </source>
</evidence>
<dbReference type="Pfam" id="PF00002">
    <property type="entry name" value="7tm_2"/>
    <property type="match status" value="1"/>
</dbReference>
<feature type="repeat" description="ANK" evidence="7">
    <location>
        <begin position="547"/>
        <end position="579"/>
    </location>
</feature>
<feature type="repeat" description="ANK" evidence="7">
    <location>
        <begin position="514"/>
        <end position="546"/>
    </location>
</feature>
<dbReference type="InParanoid" id="A0A1X7VDM1"/>
<feature type="transmembrane region" description="Helical" evidence="8">
    <location>
        <begin position="1846"/>
        <end position="1869"/>
    </location>
</feature>
<feature type="repeat" description="ANK" evidence="7">
    <location>
        <begin position="781"/>
        <end position="813"/>
    </location>
</feature>
<dbReference type="InterPro" id="IPR000832">
    <property type="entry name" value="GPCR_2_secretin-like"/>
</dbReference>
<feature type="repeat" description="ANK" evidence="7">
    <location>
        <begin position="615"/>
        <end position="647"/>
    </location>
</feature>
<evidence type="ECO:0000256" key="6">
    <source>
        <dbReference type="ARBA" id="ARBA00023136"/>
    </source>
</evidence>
<evidence type="ECO:0000256" key="3">
    <source>
        <dbReference type="ARBA" id="ARBA00022737"/>
    </source>
</evidence>
<dbReference type="PRINTS" id="PR01415">
    <property type="entry name" value="ANKYRIN"/>
</dbReference>
<evidence type="ECO:0000256" key="1">
    <source>
        <dbReference type="ARBA" id="ARBA00004141"/>
    </source>
</evidence>
<feature type="domain" description="G-protein coupled receptors family 2 profile 2" evidence="10">
    <location>
        <begin position="1660"/>
        <end position="1870"/>
    </location>
</feature>
<reference evidence="11" key="1">
    <citation type="submission" date="2017-05" db="UniProtKB">
        <authorList>
            <consortium name="EnsemblMetazoa"/>
        </authorList>
    </citation>
    <scope>IDENTIFICATION</scope>
</reference>
<dbReference type="SMART" id="SM00248">
    <property type="entry name" value="ANK"/>
    <property type="match status" value="15"/>
</dbReference>
<evidence type="ECO:0000256" key="8">
    <source>
        <dbReference type="SAM" id="Phobius"/>
    </source>
</evidence>
<feature type="transmembrane region" description="Helical" evidence="8">
    <location>
        <begin position="1684"/>
        <end position="1707"/>
    </location>
</feature>
<keyword evidence="3" id="KW-0677">Repeat</keyword>
<protein>
    <recommendedName>
        <fullName evidence="12">G-protein coupled receptors family 2 profile 2 domain-containing protein</fullName>
    </recommendedName>
</protein>
<dbReference type="GO" id="GO:0016020">
    <property type="term" value="C:membrane"/>
    <property type="evidence" value="ECO:0007669"/>
    <property type="project" value="UniProtKB-SubCell"/>
</dbReference>
<dbReference type="Gene3D" id="1.25.40.20">
    <property type="entry name" value="Ankyrin repeat-containing domain"/>
    <property type="match status" value="5"/>
</dbReference>
<evidence type="ECO:0000256" key="7">
    <source>
        <dbReference type="PROSITE-ProRule" id="PRU00023"/>
    </source>
</evidence>
<dbReference type="eggNOG" id="KOG4177">
    <property type="taxonomic scope" value="Eukaryota"/>
</dbReference>
<dbReference type="InterPro" id="IPR001875">
    <property type="entry name" value="DED_dom"/>
</dbReference>
<feature type="domain" description="DED" evidence="9">
    <location>
        <begin position="163"/>
        <end position="241"/>
    </location>
</feature>
<dbReference type="EnsemblMetazoa" id="Aqu2.1.38131_001">
    <property type="protein sequence ID" value="Aqu2.1.38131_001"/>
    <property type="gene ID" value="Aqu2.1.38131"/>
</dbReference>
<dbReference type="GO" id="GO:0042981">
    <property type="term" value="P:regulation of apoptotic process"/>
    <property type="evidence" value="ECO:0007669"/>
    <property type="project" value="InterPro"/>
</dbReference>
<accession>A0A1X7VDM1</accession>
<feature type="repeat" description="ANK" evidence="7">
    <location>
        <begin position="580"/>
        <end position="605"/>
    </location>
</feature>
<keyword evidence="5 7" id="KW-0040">ANK repeat</keyword>
<dbReference type="InterPro" id="IPR036770">
    <property type="entry name" value="Ankyrin_rpt-contain_sf"/>
</dbReference>
<proteinExistence type="predicted"/>
<dbReference type="SUPFAM" id="SSF48403">
    <property type="entry name" value="Ankyrin repeat"/>
    <property type="match status" value="2"/>
</dbReference>
<dbReference type="PANTHER" id="PTHR24123:SF33">
    <property type="entry name" value="PROTEIN HOS4"/>
    <property type="match status" value="1"/>
</dbReference>
<organism evidence="11">
    <name type="scientific">Amphimedon queenslandica</name>
    <name type="common">Sponge</name>
    <dbReference type="NCBI Taxonomy" id="400682"/>
    <lineage>
        <taxon>Eukaryota</taxon>
        <taxon>Metazoa</taxon>
        <taxon>Porifera</taxon>
        <taxon>Demospongiae</taxon>
        <taxon>Heteroscleromorpha</taxon>
        <taxon>Haplosclerida</taxon>
        <taxon>Niphatidae</taxon>
        <taxon>Amphimedon</taxon>
    </lineage>
</organism>
<evidence type="ECO:0008006" key="12">
    <source>
        <dbReference type="Google" id="ProtNLM"/>
    </source>
</evidence>
<dbReference type="PROSITE" id="PS50297">
    <property type="entry name" value="ANK_REP_REGION"/>
    <property type="match status" value="11"/>
</dbReference>
<feature type="repeat" description="ANK" evidence="7">
    <location>
        <begin position="886"/>
        <end position="918"/>
    </location>
</feature>
<dbReference type="PROSITE" id="PS50088">
    <property type="entry name" value="ANK_REPEAT"/>
    <property type="match status" value="12"/>
</dbReference>
<dbReference type="PANTHER" id="PTHR24123">
    <property type="entry name" value="ANKYRIN REPEAT-CONTAINING"/>
    <property type="match status" value="1"/>
</dbReference>
<evidence type="ECO:0000256" key="4">
    <source>
        <dbReference type="ARBA" id="ARBA00022989"/>
    </source>
</evidence>
<dbReference type="PROSITE" id="PS50168">
    <property type="entry name" value="DED"/>
    <property type="match status" value="1"/>
</dbReference>
<feature type="repeat" description="ANK" evidence="7">
    <location>
        <begin position="481"/>
        <end position="513"/>
    </location>
</feature>
<keyword evidence="4 8" id="KW-1133">Transmembrane helix</keyword>
<dbReference type="InterPro" id="IPR017981">
    <property type="entry name" value="GPCR_2-like_7TM"/>
</dbReference>
<dbReference type="GO" id="GO:0004930">
    <property type="term" value="F:G protein-coupled receptor activity"/>
    <property type="evidence" value="ECO:0007669"/>
    <property type="project" value="InterPro"/>
</dbReference>
<feature type="transmembrane region" description="Helical" evidence="8">
    <location>
        <begin position="1773"/>
        <end position="1796"/>
    </location>
</feature>
<dbReference type="OrthoDB" id="1100386at2759"/>
<evidence type="ECO:0000313" key="11">
    <source>
        <dbReference type="EnsemblMetazoa" id="Aqu2.1.38131_001"/>
    </source>
</evidence>
<name>A0A1X7VDM1_AMPQE</name>
<dbReference type="PROSITE" id="PS50261">
    <property type="entry name" value="G_PROTEIN_RECEP_F2_4"/>
    <property type="match status" value="1"/>
</dbReference>
<dbReference type="Pfam" id="PF12796">
    <property type="entry name" value="Ank_2"/>
    <property type="match status" value="5"/>
</dbReference>
<feature type="transmembrane region" description="Helical" evidence="8">
    <location>
        <begin position="1719"/>
        <end position="1744"/>
    </location>
</feature>
<sequence>MRGLLPRGEPLLLFGGLTPIKMASYRDLYVKYLPGFKEALMLRRVRNSFAAYLYSERLLKEKDMDRIHQERETDETLAVLLIKKMEARVDSDFKCILNIMEKHEELRTILEGIKKDVSYNEDESSTTDETSIVKHHQLMVREKSKSPVIFSVIVDKLNSLQSDFRMLLMSSWDALDGMRINNFKMIVKDILQASLLNSQPYKESIDASSCVNDILNFLKDRHFIGYFNYGMLEELIRVFVKDKKHEIHAELESYKLEHTEFLKSTKFSDLFLVFENHPNLRPLTPVGLPKIILKLVNPSSQKTVGGWFQYMKDRFNFMDCISFSDVSVQCILVTLVVTCTYSYEKIWGVFHNPKIVSELLADGITILDCSDLERPIMIRRQKVYGAVAAGDIPHLLQLVRKGVDLNIKFLPHTLPLNNSQSLVHLAVDSGYHSMLCALIRLKVDVNIVNQDGKTALYYAIRNDRSDMVETLIQHGARVDEDGATHLHLLIENHEIDRMKALLSTGTDANVTNKLGDTPLHSAIKKGSLEAVETLLDHRVDTTIENKQGWTPLYTAAMVNAVDAFKCLLQSGCSLETGNKFGRNYLHYAAANGHSVAINVLINEGALPVDSTDTKDNKTPLHLAAETGHEETVRLLLNNEATIDIGDKDGRTPLHYASDNGHLTVVETLILEYGADVNAVDKEGYTPLHYASSYHLQVVEFLLEKGASPGSKGLDGCTPLHKAAWDGNNDIVKALLEKDVSIIDEKEKGGWAAINNAVMRGHHKVVETLIEYGADFGVNDEGEWSLLHIAARRGRAEVAEVLIDHKLDVNIKDKSGWRAFDVALTQAHPKVVETMLKHGASVNIRDSDEGKIALHIAVDSIQKPQRHEVVKLLLEHKGVDPNIPDDTGSTPLHYAVNRGYSKIVHLLLEYKADPYIKDENDLTPLDAAQDDEELMAIFKEFGYNHPSNDKFTGYVEMAGQLSVRYKTSNNEPFSPWHLADYCTNGQEVSLVISLGSKVQYRFVTFSTESIKTTSPFITVFVSQYCNRNATIEAPLCNSFIGSGVFISELSFLAPQCDNISEDKDFNHRLEFTLVLRYRDPRPGCWRLSNANEGVLVKALFGDGSILPLQYVTITGGNIGLNKDHVSITEFNSNYCQLRVRLQDASYIIPVNRTKVIGPVSHTIYVSDYRMFTENLSFSWTQYRKSNEGHCDVWSLDDVRVSINTNGNLYSEDFDDDDDICKTSWNCTFAQMSQVPYQCGNGSEPCLFFTGGKTKDRIAVSPVIDEHLSAFYNESALYNHSIYDQSVYDQCVYHETVSLHEAATPPLVSSFSCNGHMVNASFILQLRKFTLSSSSPNAILLSLAVDSNTASTPLAYYAPVGNKYWTNFNTTHLNGVPIYSPNPTQYTSVSFCIHKNTELVSLIWTQENYTSNYDIWSISQPIIFTDLNEVYSTSLNYTNGGISNQSVCAGEGPILLMDGGDGLIPREATYRYMYNIEEITSSSLSDSYMTDSPSTTIMTVVMSTTSTMTDSSPIVTPTGPAVPMCFTDGIWPDTPVNQTANGTCSKGMANATRLCKANGVWGTINCNASQAYNRILEEASSDPLTALVLLNQSVSSNDSNGELEIGEVTVLLDVIVTASQNMTTDKAEGRDINGVASQLLVTMDKLAFKLVDPNVIISTPNITQLSFLIGVQRTENKVACSVIAVVLQYMFLVTFMWMLMEGVVLYITLVKIFISRTKRYGVLFTILSYGIPGVYMMIVVPIGYLVDTGNDQPNHYLYYDNEELVACWLSYETGFIWTFIAPVILIILINTYYLFVAFCIMKKHWRKLIFNTQVDDVRYWLKSSLSLTVVMGIAWLGNVLFFRKELLFIAYIMTVFIAAQGIIIFILYVPLSSHVRAAYLKSWNDKRANTGYFSAMLLKRASLPSSRTRSIKNISESATSKSSETPTSSVFVGNSLSVGPPNDPNKILEQELDSMVIPPLPCDYITSEIDRSFVFVNEASI</sequence>
<feature type="repeat" description="ANK" evidence="7">
    <location>
        <begin position="714"/>
        <end position="746"/>
    </location>
</feature>
<keyword evidence="6 8" id="KW-0472">Membrane</keyword>
<feature type="repeat" description="ANK" evidence="7">
    <location>
        <begin position="451"/>
        <end position="483"/>
    </location>
</feature>
<evidence type="ECO:0000256" key="5">
    <source>
        <dbReference type="ARBA" id="ARBA00023043"/>
    </source>
</evidence>
<comment type="subcellular location">
    <subcellularLocation>
        <location evidence="1">Membrane</location>
        <topology evidence="1">Multi-pass membrane protein</topology>
    </subcellularLocation>
</comment>
<evidence type="ECO:0000259" key="9">
    <source>
        <dbReference type="PROSITE" id="PS50168"/>
    </source>
</evidence>
<dbReference type="InterPro" id="IPR051165">
    <property type="entry name" value="Multifunctional_ANK_Repeat"/>
</dbReference>
<dbReference type="InterPro" id="IPR002110">
    <property type="entry name" value="Ankyrin_rpt"/>
</dbReference>
<keyword evidence="2 8" id="KW-0812">Transmembrane</keyword>
<dbReference type="Pfam" id="PF00023">
    <property type="entry name" value="Ank"/>
    <property type="match status" value="2"/>
</dbReference>
<dbReference type="Gene3D" id="1.20.1070.10">
    <property type="entry name" value="Rhodopsin 7-helix transmembrane proteins"/>
    <property type="match status" value="1"/>
</dbReference>
<feature type="transmembrane region" description="Helical" evidence="8">
    <location>
        <begin position="1817"/>
        <end position="1840"/>
    </location>
</feature>
<evidence type="ECO:0000259" key="10">
    <source>
        <dbReference type="PROSITE" id="PS50261"/>
    </source>
</evidence>
<feature type="repeat" description="ANK" evidence="7">
    <location>
        <begin position="814"/>
        <end position="846"/>
    </location>
</feature>
<dbReference type="GO" id="GO:0007166">
    <property type="term" value="P:cell surface receptor signaling pathway"/>
    <property type="evidence" value="ECO:0007669"/>
    <property type="project" value="InterPro"/>
</dbReference>